<dbReference type="PANTHER" id="PTHR33326">
    <property type="entry name" value="OS05G0543800 PROTEIN"/>
    <property type="match status" value="1"/>
</dbReference>
<name>J3N7S4_ORYBR</name>
<keyword evidence="2" id="KW-1185">Reference proteome</keyword>
<evidence type="ECO:0000313" key="2">
    <source>
        <dbReference type="Proteomes" id="UP000006038"/>
    </source>
</evidence>
<dbReference type="PANTHER" id="PTHR33326:SF14">
    <property type="entry name" value="EXPRESSED PROTEIN"/>
    <property type="match status" value="1"/>
</dbReference>
<dbReference type="Gramene" id="OB11G18600.1">
    <property type="protein sequence ID" value="OB11G18600.1"/>
    <property type="gene ID" value="OB11G18600"/>
</dbReference>
<dbReference type="EnsemblPlants" id="OB11G18600.1">
    <property type="protein sequence ID" value="OB11G18600.1"/>
    <property type="gene ID" value="OB11G18600"/>
</dbReference>
<sequence>MKYWISNQFKDTSGLVAHANILKLEVSIEEIAENGKKWMTEEAFKKYIEGKSDLAGDTSVALNFATDALVWKTIKFPHYNFNGKMKKHNSDDCTDTMYLAEVKMIFRRKYYFCCPLEPLENDIDSFQRNQILEHMSVYEVLM</sequence>
<proteinExistence type="predicted"/>
<accession>J3N7S4</accession>
<dbReference type="AlphaFoldDB" id="J3N7S4"/>
<evidence type="ECO:0000313" key="1">
    <source>
        <dbReference type="EnsemblPlants" id="OB11G18600.1"/>
    </source>
</evidence>
<reference evidence="1" key="2">
    <citation type="submission" date="2013-04" db="UniProtKB">
        <authorList>
            <consortium name="EnsemblPlants"/>
        </authorList>
    </citation>
    <scope>IDENTIFICATION</scope>
</reference>
<dbReference type="HOGENOM" id="CLU_1818822_0_0_1"/>
<organism evidence="1">
    <name type="scientific">Oryza brachyantha</name>
    <name type="common">malo sina</name>
    <dbReference type="NCBI Taxonomy" id="4533"/>
    <lineage>
        <taxon>Eukaryota</taxon>
        <taxon>Viridiplantae</taxon>
        <taxon>Streptophyta</taxon>
        <taxon>Embryophyta</taxon>
        <taxon>Tracheophyta</taxon>
        <taxon>Spermatophyta</taxon>
        <taxon>Magnoliopsida</taxon>
        <taxon>Liliopsida</taxon>
        <taxon>Poales</taxon>
        <taxon>Poaceae</taxon>
        <taxon>BOP clade</taxon>
        <taxon>Oryzoideae</taxon>
        <taxon>Oryzeae</taxon>
        <taxon>Oryzinae</taxon>
        <taxon>Oryza</taxon>
    </lineage>
</organism>
<reference evidence="1" key="1">
    <citation type="journal article" date="2013" name="Nat. Commun.">
        <title>Whole-genome sequencing of Oryza brachyantha reveals mechanisms underlying Oryza genome evolution.</title>
        <authorList>
            <person name="Chen J."/>
            <person name="Huang Q."/>
            <person name="Gao D."/>
            <person name="Wang J."/>
            <person name="Lang Y."/>
            <person name="Liu T."/>
            <person name="Li B."/>
            <person name="Bai Z."/>
            <person name="Luis Goicoechea J."/>
            <person name="Liang C."/>
            <person name="Chen C."/>
            <person name="Zhang W."/>
            <person name="Sun S."/>
            <person name="Liao Y."/>
            <person name="Zhang X."/>
            <person name="Yang L."/>
            <person name="Song C."/>
            <person name="Wang M."/>
            <person name="Shi J."/>
            <person name="Liu G."/>
            <person name="Liu J."/>
            <person name="Zhou H."/>
            <person name="Zhou W."/>
            <person name="Yu Q."/>
            <person name="An N."/>
            <person name="Chen Y."/>
            <person name="Cai Q."/>
            <person name="Wang B."/>
            <person name="Liu B."/>
            <person name="Min J."/>
            <person name="Huang Y."/>
            <person name="Wu H."/>
            <person name="Li Z."/>
            <person name="Zhang Y."/>
            <person name="Yin Y."/>
            <person name="Song W."/>
            <person name="Jiang J."/>
            <person name="Jackson S.A."/>
            <person name="Wing R.A."/>
            <person name="Wang J."/>
            <person name="Chen M."/>
        </authorList>
    </citation>
    <scope>NUCLEOTIDE SEQUENCE [LARGE SCALE GENOMIC DNA]</scope>
    <source>
        <strain evidence="1">cv. IRGC 101232</strain>
    </source>
</reference>
<dbReference type="Proteomes" id="UP000006038">
    <property type="component" value="Chromosome 11"/>
</dbReference>
<protein>
    <submittedName>
        <fullName evidence="1">Uncharacterized protein</fullName>
    </submittedName>
</protein>